<organism evidence="4 5">
    <name type="scientific">Dyadobacter beijingensis</name>
    <dbReference type="NCBI Taxonomy" id="365489"/>
    <lineage>
        <taxon>Bacteria</taxon>
        <taxon>Pseudomonadati</taxon>
        <taxon>Bacteroidota</taxon>
        <taxon>Cytophagia</taxon>
        <taxon>Cytophagales</taxon>
        <taxon>Spirosomataceae</taxon>
        <taxon>Dyadobacter</taxon>
    </lineage>
</organism>
<dbReference type="InterPro" id="IPR002410">
    <property type="entry name" value="Peptidase_S33"/>
</dbReference>
<sequence length="288" mass="32797">MYSKAFGKETDDPIIFIHGGPGSSSVYFEATTAQTLASEGFHVIIYDRRGEGRSKDSTARMTYEEFFEDLDRIYQKYRISRAHLIGFSFGGLISVLYAEKYPAKVKSIVLTSALISQQASYNTVLHSVGRIYTAKNDTINLAAIRKIMQMDRESLAYRTEVFAHASKNSFFSLRNPSPEAAKVYANYQTDPLIRSYVKNDRAVETLWKNETRKNIDVTPVLKKLVRRRTPVYAIYGKQDGLYSEQQIEALHRIVGKSGLIYLENCSHTAFVDQQVQFIAALKGWLRDQ</sequence>
<comment type="similarity">
    <text evidence="1">Belongs to the peptidase S33 family.</text>
</comment>
<dbReference type="Pfam" id="PF00561">
    <property type="entry name" value="Abhydrolase_1"/>
    <property type="match status" value="1"/>
</dbReference>
<evidence type="ECO:0000256" key="2">
    <source>
        <dbReference type="ARBA" id="ARBA00022801"/>
    </source>
</evidence>
<dbReference type="InterPro" id="IPR050228">
    <property type="entry name" value="Carboxylesterase_BioH"/>
</dbReference>
<evidence type="ECO:0000256" key="1">
    <source>
        <dbReference type="ARBA" id="ARBA00010088"/>
    </source>
</evidence>
<feature type="domain" description="AB hydrolase-1" evidence="3">
    <location>
        <begin position="13"/>
        <end position="272"/>
    </location>
</feature>
<evidence type="ECO:0000259" key="3">
    <source>
        <dbReference type="Pfam" id="PF00561"/>
    </source>
</evidence>
<name>A0ABQ2IKW2_9BACT</name>
<accession>A0ABQ2IKW2</accession>
<protein>
    <submittedName>
        <fullName evidence="4">Proline iminopeptidase</fullName>
    </submittedName>
</protein>
<keyword evidence="2" id="KW-0378">Hydrolase</keyword>
<evidence type="ECO:0000313" key="4">
    <source>
        <dbReference type="EMBL" id="GGN11657.1"/>
    </source>
</evidence>
<dbReference type="PANTHER" id="PTHR43194:SF2">
    <property type="entry name" value="PEROXISOMAL MEMBRANE PROTEIN LPX1"/>
    <property type="match status" value="1"/>
</dbReference>
<dbReference type="SUPFAM" id="SSF53474">
    <property type="entry name" value="alpha/beta-Hydrolases"/>
    <property type="match status" value="1"/>
</dbReference>
<dbReference type="InterPro" id="IPR029058">
    <property type="entry name" value="AB_hydrolase_fold"/>
</dbReference>
<comment type="caution">
    <text evidence="4">The sequence shown here is derived from an EMBL/GenBank/DDBJ whole genome shotgun (WGS) entry which is preliminary data.</text>
</comment>
<dbReference type="PANTHER" id="PTHR43194">
    <property type="entry name" value="HYDROLASE ALPHA/BETA FOLD FAMILY"/>
    <property type="match status" value="1"/>
</dbReference>
<gene>
    <name evidence="4" type="primary">pip</name>
    <name evidence="4" type="ORF">GCM10010967_54520</name>
</gene>
<dbReference type="Gene3D" id="3.40.50.1820">
    <property type="entry name" value="alpha/beta hydrolase"/>
    <property type="match status" value="1"/>
</dbReference>
<keyword evidence="5" id="KW-1185">Reference proteome</keyword>
<dbReference type="InterPro" id="IPR000073">
    <property type="entry name" value="AB_hydrolase_1"/>
</dbReference>
<reference evidence="5" key="1">
    <citation type="journal article" date="2019" name="Int. J. Syst. Evol. Microbiol.">
        <title>The Global Catalogue of Microorganisms (GCM) 10K type strain sequencing project: providing services to taxonomists for standard genome sequencing and annotation.</title>
        <authorList>
            <consortium name="The Broad Institute Genomics Platform"/>
            <consortium name="The Broad Institute Genome Sequencing Center for Infectious Disease"/>
            <person name="Wu L."/>
            <person name="Ma J."/>
        </authorList>
    </citation>
    <scope>NUCLEOTIDE SEQUENCE [LARGE SCALE GENOMIC DNA]</scope>
    <source>
        <strain evidence="5">CGMCC 1.6375</strain>
    </source>
</reference>
<dbReference type="PRINTS" id="PR00793">
    <property type="entry name" value="PROAMNOPTASE"/>
</dbReference>
<dbReference type="Proteomes" id="UP000632339">
    <property type="component" value="Unassembled WGS sequence"/>
</dbReference>
<dbReference type="PRINTS" id="PR00111">
    <property type="entry name" value="ABHYDROLASE"/>
</dbReference>
<dbReference type="EMBL" id="BMLI01000004">
    <property type="protein sequence ID" value="GGN11657.1"/>
    <property type="molecule type" value="Genomic_DNA"/>
</dbReference>
<proteinExistence type="inferred from homology"/>
<evidence type="ECO:0000313" key="5">
    <source>
        <dbReference type="Proteomes" id="UP000632339"/>
    </source>
</evidence>